<evidence type="ECO:0000256" key="7">
    <source>
        <dbReference type="ARBA" id="ARBA00022927"/>
    </source>
</evidence>
<feature type="binding site" evidence="13">
    <location>
        <begin position="137"/>
        <end position="140"/>
    </location>
    <ligand>
        <name>GTP</name>
        <dbReference type="ChEBI" id="CHEBI:37565"/>
    </ligand>
</feature>
<keyword evidence="9 13" id="KW-0342">GTP-binding</keyword>
<comment type="subcellular location">
    <subcellularLocation>
        <location evidence="1">Golgi apparatus</location>
    </subcellularLocation>
</comment>
<keyword evidence="3" id="KW-0813">Transport</keyword>
<dbReference type="InterPro" id="IPR005225">
    <property type="entry name" value="Small_GTP-bd"/>
</dbReference>
<comment type="function">
    <text evidence="11">GTP-binding protein involved in protein trafficking; may modulate vesicle budding and uncoating within the Golgi apparatus.</text>
</comment>
<dbReference type="NCBIfam" id="TIGR00231">
    <property type="entry name" value="small_GTP"/>
    <property type="match status" value="1"/>
</dbReference>
<sequence>MSMGAALSSASGALSSSQTKTFDIVILGLDDAGKTSLINRLKAPGLLVGALPEATPTFAFESESISYGDNHITLWEMGGHEKLRPLWRSFMWKGHAHMFVVDATAPARFAEAKEELDRLLGELRLREHAHPVLVVANKIDAPGAPQLPEISRALDIESLAQGDRLVGLKSTSATSGEGVQEVMDWFVANVSHDQIARHNEYKAEVQANQ</sequence>
<dbReference type="GO" id="GO:0016192">
    <property type="term" value="P:vesicle-mediated transport"/>
    <property type="evidence" value="ECO:0007669"/>
    <property type="project" value="UniProtKB-KW"/>
</dbReference>
<evidence type="ECO:0000256" key="12">
    <source>
        <dbReference type="ARBA" id="ARBA00070396"/>
    </source>
</evidence>
<name>A0AAD6U5H5_9AGAR</name>
<evidence type="ECO:0000256" key="2">
    <source>
        <dbReference type="ARBA" id="ARBA00010290"/>
    </source>
</evidence>
<dbReference type="GO" id="GO:0005525">
    <property type="term" value="F:GTP binding"/>
    <property type="evidence" value="ECO:0007669"/>
    <property type="project" value="UniProtKB-KW"/>
</dbReference>
<evidence type="ECO:0000313" key="17">
    <source>
        <dbReference type="Proteomes" id="UP001222325"/>
    </source>
</evidence>
<reference evidence="16" key="1">
    <citation type="submission" date="2023-03" db="EMBL/GenBank/DDBJ databases">
        <title>Massive genome expansion in bonnet fungi (Mycena s.s.) driven by repeated elements and novel gene families across ecological guilds.</title>
        <authorList>
            <consortium name="Lawrence Berkeley National Laboratory"/>
            <person name="Harder C.B."/>
            <person name="Miyauchi S."/>
            <person name="Viragh M."/>
            <person name="Kuo A."/>
            <person name="Thoen E."/>
            <person name="Andreopoulos B."/>
            <person name="Lu D."/>
            <person name="Skrede I."/>
            <person name="Drula E."/>
            <person name="Henrissat B."/>
            <person name="Morin E."/>
            <person name="Kohler A."/>
            <person name="Barry K."/>
            <person name="LaButti K."/>
            <person name="Morin E."/>
            <person name="Salamov A."/>
            <person name="Lipzen A."/>
            <person name="Mereny Z."/>
            <person name="Hegedus B."/>
            <person name="Baldrian P."/>
            <person name="Stursova M."/>
            <person name="Weitz H."/>
            <person name="Taylor A."/>
            <person name="Grigoriev I.V."/>
            <person name="Nagy L.G."/>
            <person name="Martin F."/>
            <person name="Kauserud H."/>
        </authorList>
    </citation>
    <scope>NUCLEOTIDE SEQUENCE</scope>
    <source>
        <strain evidence="16">CBHHK173m</strain>
    </source>
</reference>
<keyword evidence="10" id="KW-0449">Lipoprotein</keyword>
<keyword evidence="6" id="KW-0931">ER-Golgi transport</keyword>
<keyword evidence="5 13" id="KW-0547">Nucleotide-binding</keyword>
<dbReference type="GO" id="GO:0003924">
    <property type="term" value="F:GTPase activity"/>
    <property type="evidence" value="ECO:0007669"/>
    <property type="project" value="InterPro"/>
</dbReference>
<protein>
    <recommendedName>
        <fullName evidence="12">ADP-ribosylation factor</fullName>
    </recommendedName>
</protein>
<dbReference type="InterPro" id="IPR006689">
    <property type="entry name" value="Small_GTPase_ARF/SAR"/>
</dbReference>
<feature type="binding site" evidence="13">
    <location>
        <position position="79"/>
    </location>
    <ligand>
        <name>GTP</name>
        <dbReference type="ChEBI" id="CHEBI:37565"/>
    </ligand>
</feature>
<feature type="binding site" evidence="14">
    <location>
        <position position="57"/>
    </location>
    <ligand>
        <name>Mg(2+)</name>
        <dbReference type="ChEBI" id="CHEBI:18420"/>
    </ligand>
</feature>
<proteinExistence type="inferred from homology"/>
<evidence type="ECO:0000256" key="9">
    <source>
        <dbReference type="ARBA" id="ARBA00023134"/>
    </source>
</evidence>
<evidence type="ECO:0000256" key="6">
    <source>
        <dbReference type="ARBA" id="ARBA00022892"/>
    </source>
</evidence>
<evidence type="ECO:0000256" key="13">
    <source>
        <dbReference type="PIRSR" id="PIRSR606689-1"/>
    </source>
</evidence>
<dbReference type="GO" id="GO:0046872">
    <property type="term" value="F:metal ion binding"/>
    <property type="evidence" value="ECO:0007669"/>
    <property type="project" value="UniProtKB-KW"/>
</dbReference>
<dbReference type="Pfam" id="PF00025">
    <property type="entry name" value="Arf"/>
    <property type="match status" value="1"/>
</dbReference>
<keyword evidence="14" id="KW-0479">Metal-binding</keyword>
<dbReference type="Gene3D" id="3.40.50.300">
    <property type="entry name" value="P-loop containing nucleotide triphosphate hydrolases"/>
    <property type="match status" value="1"/>
</dbReference>
<dbReference type="PROSITE" id="PS51417">
    <property type="entry name" value="ARF"/>
    <property type="match status" value="1"/>
</dbReference>
<dbReference type="Proteomes" id="UP001222325">
    <property type="component" value="Unassembled WGS sequence"/>
</dbReference>
<evidence type="ECO:0000256" key="10">
    <source>
        <dbReference type="ARBA" id="ARBA00023288"/>
    </source>
</evidence>
<keyword evidence="17" id="KW-1185">Reference proteome</keyword>
<comment type="similarity">
    <text evidence="2 15">Belongs to the small GTPase superfamily. Arf family.</text>
</comment>
<keyword evidence="8" id="KW-0333">Golgi apparatus</keyword>
<evidence type="ECO:0000256" key="5">
    <source>
        <dbReference type="ARBA" id="ARBA00022741"/>
    </source>
</evidence>
<dbReference type="SMART" id="SM00177">
    <property type="entry name" value="ARF"/>
    <property type="match status" value="1"/>
</dbReference>
<evidence type="ECO:0000256" key="8">
    <source>
        <dbReference type="ARBA" id="ARBA00023034"/>
    </source>
</evidence>
<dbReference type="SUPFAM" id="SSF52540">
    <property type="entry name" value="P-loop containing nucleoside triphosphate hydrolases"/>
    <property type="match status" value="1"/>
</dbReference>
<evidence type="ECO:0000256" key="11">
    <source>
        <dbReference type="ARBA" id="ARBA00053326"/>
    </source>
</evidence>
<evidence type="ECO:0000313" key="16">
    <source>
        <dbReference type="EMBL" id="KAJ7091561.1"/>
    </source>
</evidence>
<dbReference type="CDD" id="cd00878">
    <property type="entry name" value="Arf_Arl"/>
    <property type="match status" value="1"/>
</dbReference>
<gene>
    <name evidence="16" type="ORF">B0H15DRAFT_836640</name>
</gene>
<dbReference type="AlphaFoldDB" id="A0AAD6U5H5"/>
<evidence type="ECO:0000256" key="4">
    <source>
        <dbReference type="ARBA" id="ARBA00022707"/>
    </source>
</evidence>
<dbReference type="EMBL" id="JARJCN010000020">
    <property type="protein sequence ID" value="KAJ7091561.1"/>
    <property type="molecule type" value="Genomic_DNA"/>
</dbReference>
<comment type="caution">
    <text evidence="16">The sequence shown here is derived from an EMBL/GenBank/DDBJ whole genome shotgun (WGS) entry which is preliminary data.</text>
</comment>
<organism evidence="16 17">
    <name type="scientific">Mycena belliarum</name>
    <dbReference type="NCBI Taxonomy" id="1033014"/>
    <lineage>
        <taxon>Eukaryota</taxon>
        <taxon>Fungi</taxon>
        <taxon>Dikarya</taxon>
        <taxon>Basidiomycota</taxon>
        <taxon>Agaricomycotina</taxon>
        <taxon>Agaricomycetes</taxon>
        <taxon>Agaricomycetidae</taxon>
        <taxon>Agaricales</taxon>
        <taxon>Marasmiineae</taxon>
        <taxon>Mycenaceae</taxon>
        <taxon>Mycena</taxon>
    </lineage>
</organism>
<dbReference type="InterPro" id="IPR024156">
    <property type="entry name" value="Small_GTPase_ARF"/>
</dbReference>
<feature type="binding site" evidence="13">
    <location>
        <begin position="28"/>
        <end position="35"/>
    </location>
    <ligand>
        <name>GTP</name>
        <dbReference type="ChEBI" id="CHEBI:37565"/>
    </ligand>
</feature>
<evidence type="ECO:0000256" key="3">
    <source>
        <dbReference type="ARBA" id="ARBA00022448"/>
    </source>
</evidence>
<feature type="binding site" evidence="14">
    <location>
        <position position="35"/>
    </location>
    <ligand>
        <name>Mg(2+)</name>
        <dbReference type="ChEBI" id="CHEBI:18420"/>
    </ligand>
</feature>
<evidence type="ECO:0000256" key="14">
    <source>
        <dbReference type="PIRSR" id="PIRSR606689-2"/>
    </source>
</evidence>
<dbReference type="PRINTS" id="PR00328">
    <property type="entry name" value="SAR1GTPBP"/>
</dbReference>
<dbReference type="FunFam" id="3.40.50.300:FF:003500">
    <property type="entry name" value="ADP-ribosylation factor 1"/>
    <property type="match status" value="1"/>
</dbReference>
<keyword evidence="14" id="KW-0460">Magnesium</keyword>
<dbReference type="PANTHER" id="PTHR11711">
    <property type="entry name" value="ADP RIBOSYLATION FACTOR-RELATED"/>
    <property type="match status" value="1"/>
</dbReference>
<dbReference type="GO" id="GO:0005794">
    <property type="term" value="C:Golgi apparatus"/>
    <property type="evidence" value="ECO:0007669"/>
    <property type="project" value="UniProtKB-SubCell"/>
</dbReference>
<evidence type="ECO:0000256" key="1">
    <source>
        <dbReference type="ARBA" id="ARBA00004555"/>
    </source>
</evidence>
<dbReference type="SMART" id="SM00178">
    <property type="entry name" value="SAR"/>
    <property type="match status" value="1"/>
</dbReference>
<dbReference type="InterPro" id="IPR027417">
    <property type="entry name" value="P-loop_NTPase"/>
</dbReference>
<keyword evidence="4" id="KW-0519">Myristate</keyword>
<evidence type="ECO:0000256" key="15">
    <source>
        <dbReference type="RuleBase" id="RU003925"/>
    </source>
</evidence>
<keyword evidence="7" id="KW-0653">Protein transport</keyword>
<dbReference type="GO" id="GO:0015031">
    <property type="term" value="P:protein transport"/>
    <property type="evidence" value="ECO:0007669"/>
    <property type="project" value="UniProtKB-KW"/>
</dbReference>
<accession>A0AAD6U5H5</accession>